<dbReference type="GO" id="GO:0006508">
    <property type="term" value="P:proteolysis"/>
    <property type="evidence" value="ECO:0007669"/>
    <property type="project" value="UniProtKB-KW"/>
</dbReference>
<evidence type="ECO:0000256" key="13">
    <source>
        <dbReference type="ARBA" id="ARBA00023251"/>
    </source>
</evidence>
<dbReference type="GO" id="GO:0030288">
    <property type="term" value="C:outer membrane-bounded periplasmic space"/>
    <property type="evidence" value="ECO:0007669"/>
    <property type="project" value="TreeGrafter"/>
</dbReference>
<evidence type="ECO:0000256" key="17">
    <source>
        <dbReference type="ARBA" id="ARBA00044770"/>
    </source>
</evidence>
<dbReference type="PANTHER" id="PTHR32282:SF11">
    <property type="entry name" value="PENICILLIN-BINDING PROTEIN 1B"/>
    <property type="match status" value="1"/>
</dbReference>
<evidence type="ECO:0000256" key="16">
    <source>
        <dbReference type="ARBA" id="ARBA00032454"/>
    </source>
</evidence>
<dbReference type="Pfam" id="PF00905">
    <property type="entry name" value="Transpeptidase"/>
    <property type="match status" value="1"/>
</dbReference>
<dbReference type="GO" id="GO:0071555">
    <property type="term" value="P:cell wall organization"/>
    <property type="evidence" value="ECO:0007669"/>
    <property type="project" value="UniProtKB-KW"/>
</dbReference>
<keyword evidence="8" id="KW-0808">Transferase</keyword>
<dbReference type="SUPFAM" id="SSF53955">
    <property type="entry name" value="Lysozyme-like"/>
    <property type="match status" value="1"/>
</dbReference>
<evidence type="ECO:0000256" key="10">
    <source>
        <dbReference type="ARBA" id="ARBA00022960"/>
    </source>
</evidence>
<dbReference type="EMBL" id="UINC01001798">
    <property type="protein sequence ID" value="SUZ89004.1"/>
    <property type="molecule type" value="Genomic_DNA"/>
</dbReference>
<feature type="domain" description="Bifunctional transglycosylase second" evidence="21">
    <location>
        <begin position="53"/>
        <end position="133"/>
    </location>
</feature>
<proteinExistence type="predicted"/>
<dbReference type="GO" id="GO:0008360">
    <property type="term" value="P:regulation of cell shape"/>
    <property type="evidence" value="ECO:0007669"/>
    <property type="project" value="UniProtKB-KW"/>
</dbReference>
<evidence type="ECO:0000256" key="6">
    <source>
        <dbReference type="ARBA" id="ARBA00022670"/>
    </source>
</evidence>
<evidence type="ECO:0000256" key="8">
    <source>
        <dbReference type="ARBA" id="ARBA00022679"/>
    </source>
</evidence>
<dbReference type="Gene3D" id="3.40.710.10">
    <property type="entry name" value="DD-peptidase/beta-lactamase superfamily"/>
    <property type="match status" value="1"/>
</dbReference>
<dbReference type="Gene3D" id="1.10.3810.10">
    <property type="entry name" value="Biosynthetic peptidoglycan transglycosylase-like"/>
    <property type="match status" value="1"/>
</dbReference>
<reference evidence="22" key="1">
    <citation type="submission" date="2018-05" db="EMBL/GenBank/DDBJ databases">
        <authorList>
            <person name="Lanie J.A."/>
            <person name="Ng W.-L."/>
            <person name="Kazmierczak K.M."/>
            <person name="Andrzejewski T.M."/>
            <person name="Davidsen T.M."/>
            <person name="Wayne K.J."/>
            <person name="Tettelin H."/>
            <person name="Glass J.I."/>
            <person name="Rusch D."/>
            <person name="Podicherti R."/>
            <person name="Tsui H.-C.T."/>
            <person name="Winkler M.E."/>
        </authorList>
    </citation>
    <scope>NUCLEOTIDE SEQUENCE</scope>
</reference>
<sequence>MKLSLRLILFSSLTILLVICIAYVSILDSRVINKLEGVLWTVPAKVYARPLELAEGGNINIGQLKKELEILSYEQTKKLPDNPGEFSLNQNSASIFIRGFKSQEPGFYKLKFEKGRIKSIKRQDGISIDLIQLEPLSIGGMFPSHLQDRILLNLSQVPKDFQEMLLIVEDRNFYNHRGISLKSITRAFIRNTRALGIEEGGSTITQQLAKSLFFSPEQTIRRKIKEAIAALLIEIHYTKEEILLAYINDVFVAQAGRRAIHGFGLASQFFFGTDLKNLTLDQKALLVGMLKGPSLYSPTKNPERARARRDLVLNLVKNDSLISEEEYLELKDRPLKIIPPTFKSLSKYPAFNDIVTLDLRKNFDDSDLRTKGLRIITNLDPVVQDYLEESIRNTKAKLEKRYGSQLNELEGASIVIDSFSGEVVAAVGSTKPNSYGFNRAINAVRPIGSLIKPFIYLSALQQYGKYNLSTLLDDSKLSVPLSGDKVWEPNNFDKKFHGNVPLHLALSESYNVATTRLGMELGYSAVQETFTKLGIKKRISNYPSIFVGSFEMSPLQAIQAYQTIASEGFFSPLNTIRSVESSEDVLSLSYPYKVEQRFRSEPIYLLKFVLKQTFISGTARGYPLKVLEKWKVGGKTGTSDEQRDSWFVGYAGNYLMLVWLGFDDNRKSPLTGRSGALQVWKSFMSKLDPISYEVRKPSRIKYEWVDAKDGLLSGQRCKGSIFIPFIEGTEPEIIPQNRKKCRINKESYTSKVINKIKEAIEAK</sequence>
<evidence type="ECO:0000259" key="21">
    <source>
        <dbReference type="Pfam" id="PF14814"/>
    </source>
</evidence>
<evidence type="ECO:0000259" key="20">
    <source>
        <dbReference type="Pfam" id="PF00912"/>
    </source>
</evidence>
<dbReference type="Pfam" id="PF00912">
    <property type="entry name" value="Transgly"/>
    <property type="match status" value="1"/>
</dbReference>
<dbReference type="GO" id="GO:0009274">
    <property type="term" value="C:peptidoglycan-based cell wall"/>
    <property type="evidence" value="ECO:0007669"/>
    <property type="project" value="InterPro"/>
</dbReference>
<keyword evidence="11" id="KW-0573">Peptidoglycan synthesis</keyword>
<comment type="subcellular location">
    <subcellularLocation>
        <location evidence="2">Cell membrane</location>
    </subcellularLocation>
</comment>
<dbReference type="GO" id="GO:0008955">
    <property type="term" value="F:peptidoglycan glycosyltransferase activity"/>
    <property type="evidence" value="ECO:0007669"/>
    <property type="project" value="UniProtKB-EC"/>
</dbReference>
<keyword evidence="5" id="KW-0121">Carboxypeptidase</keyword>
<evidence type="ECO:0000256" key="15">
    <source>
        <dbReference type="ARBA" id="ARBA00023316"/>
    </source>
</evidence>
<comment type="function">
    <text evidence="1">Cell wall formation. Synthesis of cross-linked peptidoglycan from the lipid intermediates. The enzyme has a penicillin-insensitive transglycosylase N-terminal domain (formation of linear glycan strands) and a penicillin-sensitive transpeptidase C-terminal domain (cross-linking of the peptide subunits).</text>
</comment>
<evidence type="ECO:0000256" key="11">
    <source>
        <dbReference type="ARBA" id="ARBA00022984"/>
    </source>
</evidence>
<evidence type="ECO:0000256" key="2">
    <source>
        <dbReference type="ARBA" id="ARBA00004236"/>
    </source>
</evidence>
<evidence type="ECO:0000256" key="5">
    <source>
        <dbReference type="ARBA" id="ARBA00022645"/>
    </source>
</evidence>
<dbReference type="InterPro" id="IPR012338">
    <property type="entry name" value="Beta-lactam/transpept-like"/>
</dbReference>
<dbReference type="AlphaFoldDB" id="A0A381RCS8"/>
<feature type="domain" description="Penicillin-binding protein transpeptidase" evidence="19">
    <location>
        <begin position="412"/>
        <end position="651"/>
    </location>
</feature>
<organism evidence="22">
    <name type="scientific">marine metagenome</name>
    <dbReference type="NCBI Taxonomy" id="408172"/>
    <lineage>
        <taxon>unclassified sequences</taxon>
        <taxon>metagenomes</taxon>
        <taxon>ecological metagenomes</taxon>
    </lineage>
</organism>
<gene>
    <name evidence="22" type="ORF">METZ01_LOCUS41858</name>
</gene>
<dbReference type="GO" id="GO:0004180">
    <property type="term" value="F:carboxypeptidase activity"/>
    <property type="evidence" value="ECO:0007669"/>
    <property type="project" value="UniProtKB-KW"/>
</dbReference>
<evidence type="ECO:0000256" key="18">
    <source>
        <dbReference type="ARBA" id="ARBA00049902"/>
    </source>
</evidence>
<dbReference type="PIRSF" id="PIRSF002799">
    <property type="entry name" value="PBP_1b"/>
    <property type="match status" value="1"/>
</dbReference>
<evidence type="ECO:0000256" key="7">
    <source>
        <dbReference type="ARBA" id="ARBA00022676"/>
    </source>
</evidence>
<keyword evidence="10" id="KW-0133">Cell shape</keyword>
<dbReference type="SUPFAM" id="SSF56601">
    <property type="entry name" value="beta-lactamase/transpeptidase-like"/>
    <property type="match status" value="1"/>
</dbReference>
<keyword evidence="14" id="KW-0511">Multifunctional enzyme</keyword>
<evidence type="ECO:0000256" key="14">
    <source>
        <dbReference type="ARBA" id="ARBA00023268"/>
    </source>
</evidence>
<keyword evidence="7" id="KW-0328">Glycosyltransferase</keyword>
<evidence type="ECO:0000256" key="1">
    <source>
        <dbReference type="ARBA" id="ARBA00002624"/>
    </source>
</evidence>
<dbReference type="Gene3D" id="3.30.2060.10">
    <property type="entry name" value="Penicillin-binding protein 1b domain"/>
    <property type="match status" value="1"/>
</dbReference>
<evidence type="ECO:0000256" key="12">
    <source>
        <dbReference type="ARBA" id="ARBA00023136"/>
    </source>
</evidence>
<dbReference type="EC" id="2.4.99.28" evidence="17"/>
<dbReference type="NCBIfam" id="TIGR02071">
    <property type="entry name" value="PBP_1b"/>
    <property type="match status" value="1"/>
</dbReference>
<dbReference type="GO" id="GO:0009252">
    <property type="term" value="P:peptidoglycan biosynthetic process"/>
    <property type="evidence" value="ECO:0007669"/>
    <property type="project" value="UniProtKB-KW"/>
</dbReference>
<keyword evidence="6" id="KW-0645">Protease</keyword>
<evidence type="ECO:0000313" key="22">
    <source>
        <dbReference type="EMBL" id="SUZ89004.1"/>
    </source>
</evidence>
<keyword evidence="15" id="KW-0961">Cell wall biogenesis/degradation</keyword>
<feature type="domain" description="Glycosyl transferase family 51" evidence="20">
    <location>
        <begin position="147"/>
        <end position="315"/>
    </location>
</feature>
<dbReference type="PANTHER" id="PTHR32282">
    <property type="entry name" value="BINDING PROTEIN TRANSPEPTIDASE, PUTATIVE-RELATED"/>
    <property type="match status" value="1"/>
</dbReference>
<dbReference type="GO" id="GO:0008658">
    <property type="term" value="F:penicillin binding"/>
    <property type="evidence" value="ECO:0007669"/>
    <property type="project" value="InterPro"/>
</dbReference>
<dbReference type="InterPro" id="IPR023346">
    <property type="entry name" value="Lysozyme-like_dom_sf"/>
</dbReference>
<evidence type="ECO:0000256" key="4">
    <source>
        <dbReference type="ARBA" id="ARBA00022475"/>
    </source>
</evidence>
<dbReference type="InterPro" id="IPR001460">
    <property type="entry name" value="PCN-bd_Tpept"/>
</dbReference>
<dbReference type="Pfam" id="PF14814">
    <property type="entry name" value="UB2H"/>
    <property type="match status" value="1"/>
</dbReference>
<dbReference type="InterPro" id="IPR050396">
    <property type="entry name" value="Glycosyltr_51/Transpeptidase"/>
</dbReference>
<keyword evidence="4" id="KW-1003">Cell membrane</keyword>
<keyword evidence="9" id="KW-0378">Hydrolase</keyword>
<protein>
    <recommendedName>
        <fullName evidence="3">Penicillin-binding protein 1B</fullName>
        <ecNumber evidence="17">2.4.99.28</ecNumber>
    </recommendedName>
    <alternativeName>
        <fullName evidence="16">Murein polymerase</fullName>
    </alternativeName>
</protein>
<evidence type="ECO:0000256" key="9">
    <source>
        <dbReference type="ARBA" id="ARBA00022801"/>
    </source>
</evidence>
<dbReference type="GO" id="GO:0005886">
    <property type="term" value="C:plasma membrane"/>
    <property type="evidence" value="ECO:0007669"/>
    <property type="project" value="UniProtKB-SubCell"/>
</dbReference>
<dbReference type="InterPro" id="IPR028166">
    <property type="entry name" value="UB2H"/>
</dbReference>
<dbReference type="InterPro" id="IPR036950">
    <property type="entry name" value="PBP_transglycosylase"/>
</dbReference>
<keyword evidence="12" id="KW-0472">Membrane</keyword>
<dbReference type="InterPro" id="IPR001264">
    <property type="entry name" value="Glyco_trans_51"/>
</dbReference>
<name>A0A381RCS8_9ZZZZ</name>
<keyword evidence="13" id="KW-0046">Antibiotic resistance</keyword>
<dbReference type="GO" id="GO:0046677">
    <property type="term" value="P:response to antibiotic"/>
    <property type="evidence" value="ECO:0007669"/>
    <property type="project" value="UniProtKB-KW"/>
</dbReference>
<accession>A0A381RCS8</accession>
<evidence type="ECO:0000256" key="3">
    <source>
        <dbReference type="ARBA" id="ARBA00018637"/>
    </source>
</evidence>
<evidence type="ECO:0000259" key="19">
    <source>
        <dbReference type="Pfam" id="PF00905"/>
    </source>
</evidence>
<comment type="catalytic activity">
    <reaction evidence="18">
        <text>[GlcNAc-(1-&gt;4)-Mur2Ac(oyl-L-Ala-gamma-D-Glu-L-Lys-D-Ala-D-Ala)](n)-di-trans,octa-cis-undecaprenyl diphosphate + beta-D-GlcNAc-(1-&gt;4)-Mur2Ac(oyl-L-Ala-gamma-D-Glu-L-Lys-D-Ala-D-Ala)-di-trans,octa-cis-undecaprenyl diphosphate = [GlcNAc-(1-&gt;4)-Mur2Ac(oyl-L-Ala-gamma-D-Glu-L-Lys-D-Ala-D-Ala)](n+1)-di-trans,octa-cis-undecaprenyl diphosphate + di-trans,octa-cis-undecaprenyl diphosphate + H(+)</text>
        <dbReference type="Rhea" id="RHEA:23708"/>
        <dbReference type="Rhea" id="RHEA-COMP:9602"/>
        <dbReference type="Rhea" id="RHEA-COMP:9603"/>
        <dbReference type="ChEBI" id="CHEBI:15378"/>
        <dbReference type="ChEBI" id="CHEBI:58405"/>
        <dbReference type="ChEBI" id="CHEBI:60033"/>
        <dbReference type="ChEBI" id="CHEBI:78435"/>
        <dbReference type="EC" id="2.4.99.28"/>
    </reaction>
</comment>
<dbReference type="InterPro" id="IPR011813">
    <property type="entry name" value="PBP_1b"/>
</dbReference>